<feature type="non-terminal residue" evidence="3">
    <location>
        <position position="121"/>
    </location>
</feature>
<evidence type="ECO:0000313" key="3">
    <source>
        <dbReference type="EMBL" id="KLJ10235.1"/>
    </source>
</evidence>
<dbReference type="Pfam" id="PF00596">
    <property type="entry name" value="Aldolase_II"/>
    <property type="match status" value="1"/>
</dbReference>
<dbReference type="Proteomes" id="UP000053573">
    <property type="component" value="Unassembled WGS sequence"/>
</dbReference>
<dbReference type="GO" id="GO:0051015">
    <property type="term" value="F:actin filament binding"/>
    <property type="evidence" value="ECO:0007669"/>
    <property type="project" value="TreeGrafter"/>
</dbReference>
<protein>
    <submittedName>
        <fullName evidence="3">L-fuculose-phosphate aldolase</fullName>
    </submittedName>
</protein>
<feature type="domain" description="Class II aldolase/adducin N-terminal" evidence="2">
    <location>
        <begin position="69"/>
        <end position="120"/>
    </location>
</feature>
<dbReference type="AlphaFoldDB" id="A0A0H1BFQ8"/>
<dbReference type="GO" id="GO:0005856">
    <property type="term" value="C:cytoskeleton"/>
    <property type="evidence" value="ECO:0007669"/>
    <property type="project" value="TreeGrafter"/>
</dbReference>
<dbReference type="PANTHER" id="PTHR10672:SF25">
    <property type="entry name" value="MEIOTICALLY UP-REGULATED GENE 14 PROTEIN"/>
    <property type="match status" value="1"/>
</dbReference>
<dbReference type="PANTHER" id="PTHR10672">
    <property type="entry name" value="ADDUCIN"/>
    <property type="match status" value="1"/>
</dbReference>
<dbReference type="EMBL" id="LDEV01002122">
    <property type="protein sequence ID" value="KLJ10235.1"/>
    <property type="molecule type" value="Genomic_DNA"/>
</dbReference>
<feature type="compositionally biased region" description="Basic and acidic residues" evidence="1">
    <location>
        <begin position="19"/>
        <end position="34"/>
    </location>
</feature>
<dbReference type="InterPro" id="IPR001303">
    <property type="entry name" value="Aldolase_II/adducin_N"/>
</dbReference>
<sequence length="121" mass="13256">MSPTAVTEITVPVNNPIAKSKEDQQKTEPQHVHGGEGLTALQAISHGGIALPGIPSFTSHELKRQWQLEHMAGAFRIWARHGYTEGMSGHISVRDPEHANAFWTNPLAVHFGMLKASDMIL</sequence>
<organism evidence="3 4">
    <name type="scientific">Blastomyces silverae</name>
    <dbReference type="NCBI Taxonomy" id="2060906"/>
    <lineage>
        <taxon>Eukaryota</taxon>
        <taxon>Fungi</taxon>
        <taxon>Dikarya</taxon>
        <taxon>Ascomycota</taxon>
        <taxon>Pezizomycotina</taxon>
        <taxon>Eurotiomycetes</taxon>
        <taxon>Eurotiomycetidae</taxon>
        <taxon>Onygenales</taxon>
        <taxon>Ajellomycetaceae</taxon>
        <taxon>Blastomyces</taxon>
    </lineage>
</organism>
<gene>
    <name evidence="3" type="ORF">EMPG_14406</name>
</gene>
<dbReference type="OrthoDB" id="3238794at2759"/>
<dbReference type="SUPFAM" id="SSF53639">
    <property type="entry name" value="AraD/HMP-PK domain-like"/>
    <property type="match status" value="1"/>
</dbReference>
<accession>A0A0H1BFQ8</accession>
<dbReference type="InterPro" id="IPR036409">
    <property type="entry name" value="Aldolase_II/adducin_N_sf"/>
</dbReference>
<feature type="region of interest" description="Disordered" evidence="1">
    <location>
        <begin position="1"/>
        <end position="38"/>
    </location>
</feature>
<proteinExistence type="predicted"/>
<reference evidence="4" key="1">
    <citation type="journal article" date="2015" name="PLoS Genet.">
        <title>The dynamic genome and transcriptome of the human fungal pathogen Blastomyces and close relative Emmonsia.</title>
        <authorList>
            <person name="Munoz J.F."/>
            <person name="Gauthier G.M."/>
            <person name="Desjardins C.A."/>
            <person name="Gallo J.E."/>
            <person name="Holder J."/>
            <person name="Sullivan T.D."/>
            <person name="Marty A.J."/>
            <person name="Carmen J.C."/>
            <person name="Chen Z."/>
            <person name="Ding L."/>
            <person name="Gujja S."/>
            <person name="Magrini V."/>
            <person name="Misas E."/>
            <person name="Mitreva M."/>
            <person name="Priest M."/>
            <person name="Saif S."/>
            <person name="Whiston E.A."/>
            <person name="Young S."/>
            <person name="Zeng Q."/>
            <person name="Goldman W.E."/>
            <person name="Mardis E.R."/>
            <person name="Taylor J.W."/>
            <person name="McEwen J.G."/>
            <person name="Clay O.K."/>
            <person name="Klein B.S."/>
            <person name="Cuomo C.A."/>
        </authorList>
    </citation>
    <scope>NUCLEOTIDE SEQUENCE [LARGE SCALE GENOMIC DNA]</scope>
    <source>
        <strain evidence="4">UAMH 139</strain>
    </source>
</reference>
<evidence type="ECO:0000256" key="1">
    <source>
        <dbReference type="SAM" id="MobiDB-lite"/>
    </source>
</evidence>
<comment type="caution">
    <text evidence="3">The sequence shown here is derived from an EMBL/GenBank/DDBJ whole genome shotgun (WGS) entry which is preliminary data.</text>
</comment>
<name>A0A0H1BFQ8_9EURO</name>
<dbReference type="Gene3D" id="3.40.225.10">
    <property type="entry name" value="Class II aldolase/adducin N-terminal domain"/>
    <property type="match status" value="1"/>
</dbReference>
<dbReference type="InterPro" id="IPR051017">
    <property type="entry name" value="Aldolase-II_Adducin_sf"/>
</dbReference>
<evidence type="ECO:0000259" key="2">
    <source>
        <dbReference type="Pfam" id="PF00596"/>
    </source>
</evidence>
<dbReference type="STRING" id="2060906.A0A0H1BFQ8"/>
<keyword evidence="4" id="KW-1185">Reference proteome</keyword>
<evidence type="ECO:0000313" key="4">
    <source>
        <dbReference type="Proteomes" id="UP000053573"/>
    </source>
</evidence>